<dbReference type="GeneID" id="25739808"/>
<proteinExistence type="predicted"/>
<dbReference type="STRING" id="145388.A0A0D2MCU5"/>
<dbReference type="Proteomes" id="UP000054498">
    <property type="component" value="Unassembled WGS sequence"/>
</dbReference>
<reference evidence="2 3" key="1">
    <citation type="journal article" date="2013" name="BMC Genomics">
        <title>Reconstruction of the lipid metabolism for the microalga Monoraphidium neglectum from its genome sequence reveals characteristics suitable for biofuel production.</title>
        <authorList>
            <person name="Bogen C."/>
            <person name="Al-Dilaimi A."/>
            <person name="Albersmeier A."/>
            <person name="Wichmann J."/>
            <person name="Grundmann M."/>
            <person name="Rupp O."/>
            <person name="Lauersen K.J."/>
            <person name="Blifernez-Klassen O."/>
            <person name="Kalinowski J."/>
            <person name="Goesmann A."/>
            <person name="Mussgnug J.H."/>
            <person name="Kruse O."/>
        </authorList>
    </citation>
    <scope>NUCLEOTIDE SEQUENCE [LARGE SCALE GENOMIC DNA]</scope>
    <source>
        <strain evidence="2 3">SAG 48.87</strain>
    </source>
</reference>
<dbReference type="Pfam" id="PF04720">
    <property type="entry name" value="PDDEXK_6"/>
    <property type="match status" value="1"/>
</dbReference>
<name>A0A0D2MCU5_9CHLO</name>
<dbReference type="RefSeq" id="XP_013900049.1">
    <property type="nucleotide sequence ID" value="XM_014044595.1"/>
</dbReference>
<dbReference type="PANTHER" id="PTHR31579">
    <property type="entry name" value="OS03G0796600 PROTEIN"/>
    <property type="match status" value="1"/>
</dbReference>
<dbReference type="PANTHER" id="PTHR31579:SF1">
    <property type="entry name" value="OS03G0796600 PROTEIN"/>
    <property type="match status" value="1"/>
</dbReference>
<dbReference type="KEGG" id="mng:MNEG_6932"/>
<accession>A0A0D2MCU5</accession>
<dbReference type="EMBL" id="KK101398">
    <property type="protein sequence ID" value="KIZ01030.1"/>
    <property type="molecule type" value="Genomic_DNA"/>
</dbReference>
<sequence length="299" mass="31060">MFHPRAVAVPSASHRQPSRRSAGAAPWPTSSPTVAADGLANSGRDLSLEASIIDIQDLMTPPTDSDPLRGLRRAVAAHAAAPAGIHDGIDALAASLAQLLEGTGVRVAVREPHVAAAAGAARAGRAAEAFVLRGRFIVIKGAEDEGVIVDPSFREAFRVAPATPGYERLVDSLPETFVGDACTLRRLVALITAQAARSYEARGLTQPPWRRFSAMMARWVPPRARYTDTLVTPPSSPLKRMNSTDAAALAFATADEAACGALARLARIAPGAVATAFAAPARVVRGFDLPAAPAGIAAM</sequence>
<dbReference type="AlphaFoldDB" id="A0A0D2MCU5"/>
<evidence type="ECO:0000313" key="2">
    <source>
        <dbReference type="EMBL" id="KIZ01030.1"/>
    </source>
</evidence>
<evidence type="ECO:0000313" key="3">
    <source>
        <dbReference type="Proteomes" id="UP000054498"/>
    </source>
</evidence>
<organism evidence="2 3">
    <name type="scientific">Monoraphidium neglectum</name>
    <dbReference type="NCBI Taxonomy" id="145388"/>
    <lineage>
        <taxon>Eukaryota</taxon>
        <taxon>Viridiplantae</taxon>
        <taxon>Chlorophyta</taxon>
        <taxon>core chlorophytes</taxon>
        <taxon>Chlorophyceae</taxon>
        <taxon>CS clade</taxon>
        <taxon>Sphaeropleales</taxon>
        <taxon>Selenastraceae</taxon>
        <taxon>Monoraphidium</taxon>
    </lineage>
</organism>
<keyword evidence="3" id="KW-1185">Reference proteome</keyword>
<evidence type="ECO:0000256" key="1">
    <source>
        <dbReference type="SAM" id="MobiDB-lite"/>
    </source>
</evidence>
<protein>
    <submittedName>
        <fullName evidence="2">Uncharacterized protein</fullName>
    </submittedName>
</protein>
<dbReference type="OrthoDB" id="691424at2759"/>
<gene>
    <name evidence="2" type="ORF">MNEG_6932</name>
</gene>
<feature type="region of interest" description="Disordered" evidence="1">
    <location>
        <begin position="1"/>
        <end position="32"/>
    </location>
</feature>
<dbReference type="InterPro" id="IPR006502">
    <property type="entry name" value="PDDEXK-like"/>
</dbReference>